<comment type="caution">
    <text evidence="1">The sequence shown here is derived from an EMBL/GenBank/DDBJ whole genome shotgun (WGS) entry which is preliminary data.</text>
</comment>
<organism evidence="1 2">
    <name type="scientific">Peronosclerospora sorghi</name>
    <dbReference type="NCBI Taxonomy" id="230839"/>
    <lineage>
        <taxon>Eukaryota</taxon>
        <taxon>Sar</taxon>
        <taxon>Stramenopiles</taxon>
        <taxon>Oomycota</taxon>
        <taxon>Peronosporomycetes</taxon>
        <taxon>Peronosporales</taxon>
        <taxon>Peronosporaceae</taxon>
        <taxon>Peronosclerospora</taxon>
    </lineage>
</organism>
<evidence type="ECO:0000313" key="2">
    <source>
        <dbReference type="Proteomes" id="UP001163321"/>
    </source>
</evidence>
<dbReference type="Proteomes" id="UP001163321">
    <property type="component" value="Chromosome 9"/>
</dbReference>
<gene>
    <name evidence="1" type="ORF">PsorP6_014144</name>
</gene>
<accession>A0ACC0VGJ1</accession>
<dbReference type="EMBL" id="CM047588">
    <property type="protein sequence ID" value="KAI9905544.1"/>
    <property type="molecule type" value="Genomic_DNA"/>
</dbReference>
<evidence type="ECO:0000313" key="1">
    <source>
        <dbReference type="EMBL" id="KAI9905544.1"/>
    </source>
</evidence>
<proteinExistence type="predicted"/>
<name>A0ACC0VGJ1_9STRA</name>
<sequence>MVEEGTLAEYCRRVAAFKEEHNRLLQAEELHKSLQLKNGQDLYRFEVQRAHHLWQNDRQLVKEELLSRVDAVMAKLQAEMKVLSNTERTMMPDRFKTSDGNQFDRMEYTEKPQASTENDKQRKAMEPEEEEGKVLEHQSWHKASR</sequence>
<reference evidence="1 2" key="1">
    <citation type="journal article" date="2022" name="bioRxiv">
        <title>The genome of the oomycete Peronosclerospora sorghi, a cosmopolitan pathogen of maize and sorghum, is inflated with dispersed pseudogenes.</title>
        <authorList>
            <person name="Fletcher K."/>
            <person name="Martin F."/>
            <person name="Isakeit T."/>
            <person name="Cavanaugh K."/>
            <person name="Magill C."/>
            <person name="Michelmore R."/>
        </authorList>
    </citation>
    <scope>NUCLEOTIDE SEQUENCE [LARGE SCALE GENOMIC DNA]</scope>
    <source>
        <strain evidence="1">P6</strain>
    </source>
</reference>
<keyword evidence="2" id="KW-1185">Reference proteome</keyword>
<protein>
    <submittedName>
        <fullName evidence="1">Uncharacterized protein</fullName>
    </submittedName>
</protein>